<proteinExistence type="predicted"/>
<feature type="region of interest" description="Disordered" evidence="1">
    <location>
        <begin position="1"/>
        <end position="25"/>
    </location>
</feature>
<dbReference type="EMBL" id="JAPFRF010000003">
    <property type="protein sequence ID" value="KAJ7338510.1"/>
    <property type="molecule type" value="Genomic_DNA"/>
</dbReference>
<dbReference type="AlphaFoldDB" id="A0A9Q1B5V3"/>
<name>A0A9Q1B5V3_9SAUR</name>
<dbReference type="OrthoDB" id="10592329at2759"/>
<evidence type="ECO:0000313" key="2">
    <source>
        <dbReference type="EMBL" id="KAJ7338510.1"/>
    </source>
</evidence>
<protein>
    <submittedName>
        <fullName evidence="2">Uncharacterized protein</fullName>
    </submittedName>
</protein>
<comment type="caution">
    <text evidence="2">The sequence shown here is derived from an EMBL/GenBank/DDBJ whole genome shotgun (WGS) entry which is preliminary data.</text>
</comment>
<evidence type="ECO:0000313" key="3">
    <source>
        <dbReference type="Proteomes" id="UP001142489"/>
    </source>
</evidence>
<accession>A0A9Q1B5V3</accession>
<organism evidence="2 3">
    <name type="scientific">Phrynocephalus forsythii</name>
    <dbReference type="NCBI Taxonomy" id="171643"/>
    <lineage>
        <taxon>Eukaryota</taxon>
        <taxon>Metazoa</taxon>
        <taxon>Chordata</taxon>
        <taxon>Craniata</taxon>
        <taxon>Vertebrata</taxon>
        <taxon>Euteleostomi</taxon>
        <taxon>Lepidosauria</taxon>
        <taxon>Squamata</taxon>
        <taxon>Bifurcata</taxon>
        <taxon>Unidentata</taxon>
        <taxon>Episquamata</taxon>
        <taxon>Toxicofera</taxon>
        <taxon>Iguania</taxon>
        <taxon>Acrodonta</taxon>
        <taxon>Agamidae</taxon>
        <taxon>Agaminae</taxon>
        <taxon>Phrynocephalus</taxon>
    </lineage>
</organism>
<gene>
    <name evidence="2" type="ORF">JRQ81_012412</name>
</gene>
<reference evidence="2" key="1">
    <citation type="journal article" date="2023" name="DNA Res.">
        <title>Chromosome-level genome assembly of Phrynocephalus forsythii using third-generation DNA sequencing and Hi-C analysis.</title>
        <authorList>
            <person name="Qi Y."/>
            <person name="Zhao W."/>
            <person name="Zhao Y."/>
            <person name="Niu C."/>
            <person name="Cao S."/>
            <person name="Zhang Y."/>
        </authorList>
    </citation>
    <scope>NUCLEOTIDE SEQUENCE</scope>
    <source>
        <tissue evidence="2">Muscle</tissue>
    </source>
</reference>
<dbReference type="Proteomes" id="UP001142489">
    <property type="component" value="Unassembled WGS sequence"/>
</dbReference>
<evidence type="ECO:0000256" key="1">
    <source>
        <dbReference type="SAM" id="MobiDB-lite"/>
    </source>
</evidence>
<keyword evidence="3" id="KW-1185">Reference proteome</keyword>
<feature type="region of interest" description="Disordered" evidence="1">
    <location>
        <begin position="40"/>
        <end position="61"/>
    </location>
</feature>
<sequence length="61" mass="6539">MSMNGGGSLPRLNTLGMGGRMIRTDSGTDMRYEMNSHMMGEAAAAAAEEEEEEEGGKQPYP</sequence>